<accession>A0ACC7P281</accession>
<organism evidence="1 2">
    <name type="scientific">Paenibacillus mesotrionivorans</name>
    <dbReference type="NCBI Taxonomy" id="3160968"/>
    <lineage>
        <taxon>Bacteria</taxon>
        <taxon>Bacillati</taxon>
        <taxon>Bacillota</taxon>
        <taxon>Bacilli</taxon>
        <taxon>Bacillales</taxon>
        <taxon>Paenibacillaceae</taxon>
        <taxon>Paenibacillus</taxon>
    </lineage>
</organism>
<dbReference type="Proteomes" id="UP001631969">
    <property type="component" value="Unassembled WGS sequence"/>
</dbReference>
<keyword evidence="2" id="KW-1185">Reference proteome</keyword>
<proteinExistence type="predicted"/>
<name>A0ACC7P281_9BACL</name>
<evidence type="ECO:0000313" key="1">
    <source>
        <dbReference type="EMBL" id="MFM9329417.1"/>
    </source>
</evidence>
<gene>
    <name evidence="1" type="primary">ybaK</name>
    <name evidence="1" type="ORF">ACI1P1_14080</name>
</gene>
<evidence type="ECO:0000313" key="2">
    <source>
        <dbReference type="Proteomes" id="UP001631969"/>
    </source>
</evidence>
<comment type="caution">
    <text evidence="1">The sequence shown here is derived from an EMBL/GenBank/DDBJ whole genome shotgun (WGS) entry which is preliminary data.</text>
</comment>
<dbReference type="EMBL" id="JBJURJ010000008">
    <property type="protein sequence ID" value="MFM9329417.1"/>
    <property type="molecule type" value="Genomic_DNA"/>
</dbReference>
<reference evidence="1" key="1">
    <citation type="submission" date="2024-12" db="EMBL/GenBank/DDBJ databases">
        <authorList>
            <person name="Wu N."/>
        </authorList>
    </citation>
    <scope>NUCLEOTIDE SEQUENCE</scope>
    <source>
        <strain evidence="1">P15</strain>
    </source>
</reference>
<protein>
    <submittedName>
        <fullName evidence="1">Cys-tRNA(Pro) deacylase</fullName>
    </submittedName>
</protein>
<sequence length="168" mass="18477">MSTPKTNALRMLDKHKIAHTVLEYDHEDGQIHGTAVAVKVGRPPETVFKTLVAHSGNRLLVYVIPVGEELDLKKAARAAGEKKIEMLPMKELQPMTGYIRGGCSPVGMKKLFPTFIDKSAETLERIAVSAGQVGLQMELAPKELAGLVRASFVELVKEASEQEQVWEE</sequence>